<dbReference type="OrthoDB" id="174925at2"/>
<gene>
    <name evidence="3" type="primary">rfbC</name>
    <name evidence="3" type="ORF">MAMT_01287</name>
</gene>
<name>A0A5E6MAZ0_9BACT</name>
<evidence type="ECO:0000259" key="1">
    <source>
        <dbReference type="Pfam" id="PF00535"/>
    </source>
</evidence>
<dbReference type="CDD" id="cd00761">
    <property type="entry name" value="Glyco_tranf_GTA_type"/>
    <property type="match status" value="1"/>
</dbReference>
<dbReference type="SUPFAM" id="SSF53756">
    <property type="entry name" value="UDP-Glycosyltransferase/glycogen phosphorylase"/>
    <property type="match status" value="1"/>
</dbReference>
<proteinExistence type="predicted"/>
<evidence type="ECO:0000313" key="3">
    <source>
        <dbReference type="EMBL" id="VVM06575.1"/>
    </source>
</evidence>
<dbReference type="RefSeq" id="WP_142660141.1">
    <property type="nucleotide sequence ID" value="NZ_CABFVA020000070.1"/>
</dbReference>
<dbReference type="SUPFAM" id="SSF53448">
    <property type="entry name" value="Nucleotide-diphospho-sugar transferases"/>
    <property type="match status" value="1"/>
</dbReference>
<accession>A0A5E6MAZ0</accession>
<protein>
    <submittedName>
        <fullName evidence="3">Partial O-antigen biosynthesis protein</fullName>
    </submittedName>
</protein>
<dbReference type="InterPro" id="IPR001173">
    <property type="entry name" value="Glyco_trans_2-like"/>
</dbReference>
<dbReference type="AlphaFoldDB" id="A0A5E6MAZ0"/>
<feature type="domain" description="Glycosyltransferase 2-like" evidence="1">
    <location>
        <begin position="423"/>
        <end position="485"/>
    </location>
</feature>
<feature type="domain" description="Glycosyltransferase subfamily 4-like N-terminal" evidence="2">
    <location>
        <begin position="34"/>
        <end position="206"/>
    </location>
</feature>
<dbReference type="Gene3D" id="3.90.550.10">
    <property type="entry name" value="Spore Coat Polysaccharide Biosynthesis Protein SpsA, Chain A"/>
    <property type="match status" value="1"/>
</dbReference>
<feature type="non-terminal residue" evidence="3">
    <location>
        <position position="486"/>
    </location>
</feature>
<evidence type="ECO:0000259" key="2">
    <source>
        <dbReference type="Pfam" id="PF13579"/>
    </source>
</evidence>
<organism evidence="3 4">
    <name type="scientific">Methylacidimicrobium tartarophylax</name>
    <dbReference type="NCBI Taxonomy" id="1041768"/>
    <lineage>
        <taxon>Bacteria</taxon>
        <taxon>Pseudomonadati</taxon>
        <taxon>Verrucomicrobiota</taxon>
        <taxon>Methylacidimicrobium</taxon>
    </lineage>
</organism>
<dbReference type="Proteomes" id="UP000334923">
    <property type="component" value="Unassembled WGS sequence"/>
</dbReference>
<reference evidence="3 4" key="1">
    <citation type="submission" date="2019-09" db="EMBL/GenBank/DDBJ databases">
        <authorList>
            <person name="Cremers G."/>
        </authorList>
    </citation>
    <scope>NUCLEOTIDE SEQUENCE [LARGE SCALE GENOMIC DNA]</scope>
    <source>
        <strain evidence="3">4A</strain>
    </source>
</reference>
<dbReference type="EMBL" id="CABFVA020000070">
    <property type="protein sequence ID" value="VVM06575.1"/>
    <property type="molecule type" value="Genomic_DNA"/>
</dbReference>
<dbReference type="PANTHER" id="PTHR43685">
    <property type="entry name" value="GLYCOSYLTRANSFERASE"/>
    <property type="match status" value="1"/>
</dbReference>
<dbReference type="InterPro" id="IPR029044">
    <property type="entry name" value="Nucleotide-diphossugar_trans"/>
</dbReference>
<dbReference type="Gene3D" id="3.40.50.2000">
    <property type="entry name" value="Glycogen Phosphorylase B"/>
    <property type="match status" value="2"/>
</dbReference>
<sequence length="486" mass="53228">MDSLSASDSSAPGKARPRICLATIELAGFGPSSGLGSLVASLAETLAETGWEATVVLAGEQPAEAHALAPLVEAYADRGVRLTPLPEPAERCFVLPRSSSRAYKTYRWLRQQAANFDRVLFCDRGGLGYYALLAKHQGLAFEKLPLAVLVHSPTLRRTLDNADLVEDDELLIADFLERESARLADGVIATSDALLRSLEAEGWIFPESRRSLPPPFPASFSLLPKPEGEPFVPEEIVFFGSLEWRKRLRIFCDAIDRLPPSATGRLRITFLGRSGRIEGTSGREYVARRAAAWPQDWEALEPLEREEALDYLRKGKRLAVVGSSAPGLSLAAWECACWQIPLLRVGEKGGEGAWPGEGEPEIHVNPEALADRLREALRLGMRAPEAPIDPSVIRKGWIDWLAALPSRQAMQSSAGPFDPPKVSVCLVHHDRPALLAQALESLHAQDYPNFEVILVDDGSTSEEAAAFLGGLEPEFAERGWRIIRQP</sequence>
<dbReference type="Pfam" id="PF13579">
    <property type="entry name" value="Glyco_trans_4_4"/>
    <property type="match status" value="1"/>
</dbReference>
<evidence type="ECO:0000313" key="4">
    <source>
        <dbReference type="Proteomes" id="UP000334923"/>
    </source>
</evidence>
<dbReference type="Pfam" id="PF00535">
    <property type="entry name" value="Glycos_transf_2"/>
    <property type="match status" value="1"/>
</dbReference>
<dbReference type="InterPro" id="IPR028098">
    <property type="entry name" value="Glyco_trans_4-like_N"/>
</dbReference>
<dbReference type="PANTHER" id="PTHR43685:SF2">
    <property type="entry name" value="GLYCOSYLTRANSFERASE 2-LIKE DOMAIN-CONTAINING PROTEIN"/>
    <property type="match status" value="1"/>
</dbReference>
<dbReference type="InterPro" id="IPR050834">
    <property type="entry name" value="Glycosyltransf_2"/>
</dbReference>
<dbReference type="GO" id="GO:0016757">
    <property type="term" value="F:glycosyltransferase activity"/>
    <property type="evidence" value="ECO:0007669"/>
    <property type="project" value="UniProtKB-ARBA"/>
</dbReference>
<keyword evidence="4" id="KW-1185">Reference proteome</keyword>